<evidence type="ECO:0008006" key="4">
    <source>
        <dbReference type="Google" id="ProtNLM"/>
    </source>
</evidence>
<protein>
    <recommendedName>
        <fullName evidence="4">Zn-dependent protease DUF2268</fullName>
    </recommendedName>
</protein>
<dbReference type="Proteomes" id="UP000605253">
    <property type="component" value="Unassembled WGS sequence"/>
</dbReference>
<proteinExistence type="predicted"/>
<feature type="chain" id="PRO_5037295294" description="Zn-dependent protease DUF2268" evidence="1">
    <location>
        <begin position="20"/>
        <end position="354"/>
    </location>
</feature>
<evidence type="ECO:0000313" key="2">
    <source>
        <dbReference type="EMBL" id="GGF93836.1"/>
    </source>
</evidence>
<keyword evidence="1" id="KW-0732">Signal</keyword>
<reference evidence="2" key="2">
    <citation type="submission" date="2020-09" db="EMBL/GenBank/DDBJ databases">
        <authorList>
            <person name="Sun Q."/>
            <person name="Zhou Y."/>
        </authorList>
    </citation>
    <scope>NUCLEOTIDE SEQUENCE</scope>
    <source>
        <strain evidence="2">CGMCC 1.12181</strain>
    </source>
</reference>
<dbReference type="RefSeq" id="WP_188364991.1">
    <property type="nucleotide sequence ID" value="NZ_BAABJF010000002.1"/>
</dbReference>
<reference evidence="2" key="1">
    <citation type="journal article" date="2014" name="Int. J. Syst. Evol. Microbiol.">
        <title>Complete genome sequence of Corynebacterium casei LMG S-19264T (=DSM 44701T), isolated from a smear-ripened cheese.</title>
        <authorList>
            <consortium name="US DOE Joint Genome Institute (JGI-PGF)"/>
            <person name="Walter F."/>
            <person name="Albersmeier A."/>
            <person name="Kalinowski J."/>
            <person name="Ruckert C."/>
        </authorList>
    </citation>
    <scope>NUCLEOTIDE SEQUENCE</scope>
    <source>
        <strain evidence="2">CGMCC 1.12181</strain>
    </source>
</reference>
<keyword evidence="3" id="KW-1185">Reference proteome</keyword>
<dbReference type="AlphaFoldDB" id="A0A917FPZ4"/>
<name>A0A917FPZ4_9GAMM</name>
<evidence type="ECO:0000256" key="1">
    <source>
        <dbReference type="SAM" id="SignalP"/>
    </source>
</evidence>
<sequence>MKKVYLLIILMFFVDSLHAKDREVNLINVVSGFYIGKFGWAYSKINMTDNQERKNIGCYKKINGFEIENWTVEFGAPCERFEQIQLWLFKDNSKVFNIYRQNIAQLKKMINYMYSQSPEFDLQVVLIDQESTFVKSYHHLVHDSIPLNTFGLVNSENFTETEVDKINSYLISTISHEFFHLYQKRYRSNLNKTQKKILRKNRNNEALAKVLERCGSFAIGAAGFEVLDHKALIEQYLKNPGSQSIYDKTFEESPLSVWGVNFNEANMGYSLGTYALWDQFGTDVQPYEKNKISDILKFCRYVVQTIPDVKALREISLSDYLPMPRPDFYWDNDSLKTSTINDSKTTVRDHLVKV</sequence>
<evidence type="ECO:0000313" key="3">
    <source>
        <dbReference type="Proteomes" id="UP000605253"/>
    </source>
</evidence>
<gene>
    <name evidence="2" type="ORF">GCM10011365_13890</name>
</gene>
<accession>A0A917FPZ4</accession>
<feature type="signal peptide" evidence="1">
    <location>
        <begin position="1"/>
        <end position="19"/>
    </location>
</feature>
<organism evidence="2 3">
    <name type="scientific">Marinicella pacifica</name>
    <dbReference type="NCBI Taxonomy" id="1171543"/>
    <lineage>
        <taxon>Bacteria</taxon>
        <taxon>Pseudomonadati</taxon>
        <taxon>Pseudomonadota</taxon>
        <taxon>Gammaproteobacteria</taxon>
        <taxon>Lysobacterales</taxon>
        <taxon>Marinicellaceae</taxon>
        <taxon>Marinicella</taxon>
    </lineage>
</organism>
<comment type="caution">
    <text evidence="2">The sequence shown here is derived from an EMBL/GenBank/DDBJ whole genome shotgun (WGS) entry which is preliminary data.</text>
</comment>
<dbReference type="EMBL" id="BMEO01000005">
    <property type="protein sequence ID" value="GGF93836.1"/>
    <property type="molecule type" value="Genomic_DNA"/>
</dbReference>